<dbReference type="Pfam" id="PF13432">
    <property type="entry name" value="TPR_16"/>
    <property type="match status" value="1"/>
</dbReference>
<dbReference type="InterPro" id="IPR001623">
    <property type="entry name" value="DnaJ_domain"/>
</dbReference>
<sequence length="240" mass="27970">MNNIERYYDVLGINVGASEKDVKDAYRDSIKVWHPDRFANENERLKKKAEARTKEVNEAYAIILEHLKKSTKTGQGQSSSGGYNDESRVDMDALAYVNRGKGHYSKGNFDEAINDFTRAVERKPDYVEAYHFRGCAWRDKRRYDKAINDFTRAIELSSNYVDAYFNRGNLWRNKGDIDRAIADWTRAIEIDSGYIMAYMVRSLAWERKGDEDRAMADWKKAAQLGHEPAQRYLQKKGIRW</sequence>
<dbReference type="InterPro" id="IPR011990">
    <property type="entry name" value="TPR-like_helical_dom_sf"/>
</dbReference>
<feature type="repeat" description="TPR" evidence="3">
    <location>
        <begin position="93"/>
        <end position="126"/>
    </location>
</feature>
<keyword evidence="1" id="KW-0677">Repeat</keyword>
<dbReference type="PANTHER" id="PTHR45188">
    <property type="entry name" value="DNAJ PROTEIN P58IPK HOMOLOG"/>
    <property type="match status" value="1"/>
</dbReference>
<dbReference type="EMBL" id="LACI01000983">
    <property type="protein sequence ID" value="KJU85531.1"/>
    <property type="molecule type" value="Genomic_DNA"/>
</dbReference>
<feature type="repeat" description="TPR" evidence="3">
    <location>
        <begin position="127"/>
        <end position="160"/>
    </location>
</feature>
<dbReference type="InterPro" id="IPR019734">
    <property type="entry name" value="TPR_rpt"/>
</dbReference>
<dbReference type="SMART" id="SM00271">
    <property type="entry name" value="DnaJ"/>
    <property type="match status" value="1"/>
</dbReference>
<feature type="repeat" description="TPR" evidence="3">
    <location>
        <begin position="161"/>
        <end position="194"/>
    </location>
</feature>
<proteinExistence type="predicted"/>
<dbReference type="PROSITE" id="PS50005">
    <property type="entry name" value="TPR"/>
    <property type="match status" value="3"/>
</dbReference>
<keyword evidence="2 3" id="KW-0802">TPR repeat</keyword>
<dbReference type="SMART" id="SM00028">
    <property type="entry name" value="TPR"/>
    <property type="match status" value="4"/>
</dbReference>
<dbReference type="Gene3D" id="1.10.287.110">
    <property type="entry name" value="DnaJ domain"/>
    <property type="match status" value="1"/>
</dbReference>
<dbReference type="Gene3D" id="1.25.40.10">
    <property type="entry name" value="Tetratricopeptide repeat domain"/>
    <property type="match status" value="2"/>
</dbReference>
<dbReference type="SUPFAM" id="SSF48452">
    <property type="entry name" value="TPR-like"/>
    <property type="match status" value="1"/>
</dbReference>
<keyword evidence="6" id="KW-1185">Reference proteome</keyword>
<dbReference type="InterPro" id="IPR036869">
    <property type="entry name" value="J_dom_sf"/>
</dbReference>
<dbReference type="PROSITE" id="PS50293">
    <property type="entry name" value="TPR_REGION"/>
    <property type="match status" value="1"/>
</dbReference>
<evidence type="ECO:0000313" key="6">
    <source>
        <dbReference type="Proteomes" id="UP000033423"/>
    </source>
</evidence>
<protein>
    <submittedName>
        <fullName evidence="5">Protein containing Heat shock protein DnaJ</fullName>
    </submittedName>
</protein>
<dbReference type="CDD" id="cd06257">
    <property type="entry name" value="DnaJ"/>
    <property type="match status" value="1"/>
</dbReference>
<dbReference type="PANTHER" id="PTHR45188:SF2">
    <property type="entry name" value="DNAJ HOMOLOG SUBFAMILY C MEMBER 7"/>
    <property type="match status" value="1"/>
</dbReference>
<name>A0A0F3GUJ3_9BACT</name>
<comment type="caution">
    <text evidence="5">The sequence shown here is derived from an EMBL/GenBank/DDBJ whole genome shotgun (WGS) entry which is preliminary data.</text>
</comment>
<dbReference type="Pfam" id="PF00515">
    <property type="entry name" value="TPR_1"/>
    <property type="match status" value="1"/>
</dbReference>
<reference evidence="5 6" key="1">
    <citation type="submission" date="2015-02" db="EMBL/GenBank/DDBJ databases">
        <title>Single-cell genomics of uncultivated deep-branching MTB reveals a conserved set of magnetosome genes.</title>
        <authorList>
            <person name="Kolinko S."/>
            <person name="Richter M."/>
            <person name="Glockner F.O."/>
            <person name="Brachmann A."/>
            <person name="Schuler D."/>
        </authorList>
    </citation>
    <scope>NUCLEOTIDE SEQUENCE [LARGE SCALE GENOMIC DNA]</scope>
    <source>
        <strain evidence="5">TM-1</strain>
    </source>
</reference>
<dbReference type="AlphaFoldDB" id="A0A0F3GUJ3"/>
<dbReference type="PRINTS" id="PR00625">
    <property type="entry name" value="JDOMAIN"/>
</dbReference>
<evidence type="ECO:0000256" key="2">
    <source>
        <dbReference type="ARBA" id="ARBA00022803"/>
    </source>
</evidence>
<dbReference type="SUPFAM" id="SSF46565">
    <property type="entry name" value="Chaperone J-domain"/>
    <property type="match status" value="1"/>
</dbReference>
<keyword evidence="5" id="KW-0346">Stress response</keyword>
<dbReference type="Pfam" id="PF00226">
    <property type="entry name" value="DnaJ"/>
    <property type="match status" value="1"/>
</dbReference>
<organism evidence="5 6">
    <name type="scientific">Candidatus Magnetobacterium bavaricum</name>
    <dbReference type="NCBI Taxonomy" id="29290"/>
    <lineage>
        <taxon>Bacteria</taxon>
        <taxon>Pseudomonadati</taxon>
        <taxon>Nitrospirota</taxon>
        <taxon>Thermodesulfovibrionia</taxon>
        <taxon>Thermodesulfovibrionales</taxon>
        <taxon>Candidatus Magnetobacteriaceae</taxon>
        <taxon>Candidatus Magnetobacterium</taxon>
    </lineage>
</organism>
<evidence type="ECO:0000259" key="4">
    <source>
        <dbReference type="PROSITE" id="PS50076"/>
    </source>
</evidence>
<evidence type="ECO:0000256" key="3">
    <source>
        <dbReference type="PROSITE-ProRule" id="PRU00339"/>
    </source>
</evidence>
<evidence type="ECO:0000256" key="1">
    <source>
        <dbReference type="ARBA" id="ARBA00022737"/>
    </source>
</evidence>
<dbReference type="PROSITE" id="PS50076">
    <property type="entry name" value="DNAJ_2"/>
    <property type="match status" value="1"/>
</dbReference>
<gene>
    <name evidence="5" type="ORF">MBAV_002282</name>
</gene>
<accession>A0A0F3GUJ3</accession>
<dbReference type="Proteomes" id="UP000033423">
    <property type="component" value="Unassembled WGS sequence"/>
</dbReference>
<feature type="domain" description="J" evidence="4">
    <location>
        <begin position="6"/>
        <end position="95"/>
    </location>
</feature>
<evidence type="ECO:0000313" key="5">
    <source>
        <dbReference type="EMBL" id="KJU85531.1"/>
    </source>
</evidence>